<dbReference type="PRINTS" id="PR00320">
    <property type="entry name" value="GPROTEINBRPT"/>
</dbReference>
<dbReference type="PROSITE" id="PS50082">
    <property type="entry name" value="WD_REPEATS_2"/>
    <property type="match status" value="4"/>
</dbReference>
<keyword evidence="1 3" id="KW-0853">WD repeat</keyword>
<evidence type="ECO:0000313" key="5">
    <source>
        <dbReference type="Proteomes" id="UP001151699"/>
    </source>
</evidence>
<sequence length="182" mass="20304">LFTSSSLFTAKCVTCIEDHSAQVTAVNFNIDGSKIVSSSFDGFCRIWDTASGRCLEILTNNNMAPIAFATFSPNSMFVLTSTLNSTLQMWDISRGKCIRTYTGHRNEKYCMFTNFSVTGGLWIVSGSEDHTVYIWNLQNRKIEQRLLLPHSNAVLATTCHPYANIIASASLDTIINFWHSPT</sequence>
<keyword evidence="5" id="KW-1185">Reference proteome</keyword>
<organism evidence="4 5">
    <name type="scientific">Pseudolycoriella hygida</name>
    <dbReference type="NCBI Taxonomy" id="35572"/>
    <lineage>
        <taxon>Eukaryota</taxon>
        <taxon>Metazoa</taxon>
        <taxon>Ecdysozoa</taxon>
        <taxon>Arthropoda</taxon>
        <taxon>Hexapoda</taxon>
        <taxon>Insecta</taxon>
        <taxon>Pterygota</taxon>
        <taxon>Neoptera</taxon>
        <taxon>Endopterygota</taxon>
        <taxon>Diptera</taxon>
        <taxon>Nematocera</taxon>
        <taxon>Sciaroidea</taxon>
        <taxon>Sciaridae</taxon>
        <taxon>Pseudolycoriella</taxon>
    </lineage>
</organism>
<dbReference type="GO" id="GO:0016251">
    <property type="term" value="F:RNA polymerase II general transcription initiation factor activity"/>
    <property type="evidence" value="ECO:0007669"/>
    <property type="project" value="TreeGrafter"/>
</dbReference>
<dbReference type="Gene3D" id="2.130.10.10">
    <property type="entry name" value="YVTN repeat-like/Quinoprotein amine dehydrogenase"/>
    <property type="match status" value="1"/>
</dbReference>
<evidence type="ECO:0000256" key="3">
    <source>
        <dbReference type="PROSITE-ProRule" id="PRU00221"/>
    </source>
</evidence>
<protein>
    <submittedName>
        <fullName evidence="4">WD repeat-containing protein 5</fullName>
    </submittedName>
</protein>
<dbReference type="OrthoDB" id="674604at2759"/>
<dbReference type="Proteomes" id="UP001151699">
    <property type="component" value="Unassembled WGS sequence"/>
</dbReference>
<dbReference type="EMBL" id="WJQU01003599">
    <property type="protein sequence ID" value="KAJ6623586.1"/>
    <property type="molecule type" value="Genomic_DNA"/>
</dbReference>
<evidence type="ECO:0000313" key="4">
    <source>
        <dbReference type="EMBL" id="KAJ6623586.1"/>
    </source>
</evidence>
<dbReference type="SUPFAM" id="SSF50978">
    <property type="entry name" value="WD40 repeat-like"/>
    <property type="match status" value="1"/>
</dbReference>
<dbReference type="AlphaFoldDB" id="A0A9Q0RU24"/>
<dbReference type="PANTHER" id="PTHR19879">
    <property type="entry name" value="TRANSCRIPTION INITIATION FACTOR TFIID"/>
    <property type="match status" value="1"/>
</dbReference>
<dbReference type="InterPro" id="IPR001680">
    <property type="entry name" value="WD40_rpt"/>
</dbReference>
<feature type="repeat" description="WD" evidence="3">
    <location>
        <begin position="16"/>
        <end position="57"/>
    </location>
</feature>
<dbReference type="PANTHER" id="PTHR19879:SF1">
    <property type="entry name" value="CANNONBALL-RELATED"/>
    <property type="match status" value="1"/>
</dbReference>
<name>A0A9Q0RU24_9DIPT</name>
<evidence type="ECO:0000256" key="2">
    <source>
        <dbReference type="ARBA" id="ARBA00022737"/>
    </source>
</evidence>
<dbReference type="PROSITE" id="PS50294">
    <property type="entry name" value="WD_REPEATS_REGION"/>
    <property type="match status" value="2"/>
</dbReference>
<dbReference type="SMART" id="SM00320">
    <property type="entry name" value="WD40"/>
    <property type="match status" value="4"/>
</dbReference>
<feature type="non-terminal residue" evidence="4">
    <location>
        <position position="182"/>
    </location>
</feature>
<dbReference type="GO" id="GO:0006367">
    <property type="term" value="P:transcription initiation at RNA polymerase II promoter"/>
    <property type="evidence" value="ECO:0007669"/>
    <property type="project" value="TreeGrafter"/>
</dbReference>
<comment type="caution">
    <text evidence="4">The sequence shown here is derived from an EMBL/GenBank/DDBJ whole genome shotgun (WGS) entry which is preliminary data.</text>
</comment>
<feature type="repeat" description="WD" evidence="3">
    <location>
        <begin position="59"/>
        <end position="100"/>
    </location>
</feature>
<dbReference type="PROSITE" id="PS00678">
    <property type="entry name" value="WD_REPEATS_1"/>
    <property type="match status" value="3"/>
</dbReference>
<dbReference type="InterPro" id="IPR015943">
    <property type="entry name" value="WD40/YVTN_repeat-like_dom_sf"/>
</dbReference>
<evidence type="ECO:0000256" key="1">
    <source>
        <dbReference type="ARBA" id="ARBA00022574"/>
    </source>
</evidence>
<feature type="repeat" description="WD" evidence="3">
    <location>
        <begin position="123"/>
        <end position="145"/>
    </location>
</feature>
<gene>
    <name evidence="4" type="primary">Wdr5_0</name>
    <name evidence="4" type="ORF">Bhyg_17020</name>
</gene>
<reference evidence="4" key="1">
    <citation type="submission" date="2022-07" db="EMBL/GenBank/DDBJ databases">
        <authorList>
            <person name="Trinca V."/>
            <person name="Uliana J.V.C."/>
            <person name="Torres T.T."/>
            <person name="Ward R.J."/>
            <person name="Monesi N."/>
        </authorList>
    </citation>
    <scope>NUCLEOTIDE SEQUENCE</scope>
    <source>
        <strain evidence="4">HSMRA1968</strain>
        <tissue evidence="4">Whole embryos</tissue>
    </source>
</reference>
<accession>A0A9Q0RU24</accession>
<dbReference type="InterPro" id="IPR019775">
    <property type="entry name" value="WD40_repeat_CS"/>
</dbReference>
<keyword evidence="2" id="KW-0677">Repeat</keyword>
<dbReference type="Pfam" id="PF00400">
    <property type="entry name" value="WD40"/>
    <property type="match status" value="4"/>
</dbReference>
<feature type="repeat" description="WD" evidence="3">
    <location>
        <begin position="147"/>
        <end position="182"/>
    </location>
</feature>
<dbReference type="InterPro" id="IPR036322">
    <property type="entry name" value="WD40_repeat_dom_sf"/>
</dbReference>
<dbReference type="InterPro" id="IPR020472">
    <property type="entry name" value="WD40_PAC1"/>
</dbReference>
<proteinExistence type="predicted"/>
<feature type="non-terminal residue" evidence="4">
    <location>
        <position position="1"/>
    </location>
</feature>
<dbReference type="GO" id="GO:0005669">
    <property type="term" value="C:transcription factor TFIID complex"/>
    <property type="evidence" value="ECO:0007669"/>
    <property type="project" value="TreeGrafter"/>
</dbReference>